<protein>
    <submittedName>
        <fullName evidence="2">GNAT family N-acetyltransferase</fullName>
    </submittedName>
</protein>
<keyword evidence="3" id="KW-1185">Reference proteome</keyword>
<dbReference type="InterPro" id="IPR050644">
    <property type="entry name" value="PG_Glycine_Bridge_Synth"/>
</dbReference>
<feature type="domain" description="BioF2-like acetyltransferase" evidence="1">
    <location>
        <begin position="121"/>
        <end position="249"/>
    </location>
</feature>
<name>A0ABY2XBV1_9RHOB</name>
<dbReference type="Gene3D" id="3.40.630.30">
    <property type="match status" value="1"/>
</dbReference>
<dbReference type="Proteomes" id="UP001191082">
    <property type="component" value="Unassembled WGS sequence"/>
</dbReference>
<evidence type="ECO:0000313" key="2">
    <source>
        <dbReference type="EMBL" id="TMV14479.1"/>
    </source>
</evidence>
<evidence type="ECO:0000259" key="1">
    <source>
        <dbReference type="Pfam" id="PF13480"/>
    </source>
</evidence>
<dbReference type="PANTHER" id="PTHR36174:SF1">
    <property type="entry name" value="LIPID II:GLYCINE GLYCYLTRANSFERASE"/>
    <property type="match status" value="1"/>
</dbReference>
<dbReference type="EMBL" id="VCPC01000001">
    <property type="protein sequence ID" value="TMV14479.1"/>
    <property type="molecule type" value="Genomic_DNA"/>
</dbReference>
<dbReference type="Pfam" id="PF13480">
    <property type="entry name" value="Acetyltransf_6"/>
    <property type="match status" value="1"/>
</dbReference>
<dbReference type="PANTHER" id="PTHR36174">
    <property type="entry name" value="LIPID II:GLYCINE GLYCYLTRANSFERASE"/>
    <property type="match status" value="1"/>
</dbReference>
<accession>A0ABY2XBV1</accession>
<dbReference type="InterPro" id="IPR016181">
    <property type="entry name" value="Acyl_CoA_acyltransferase"/>
</dbReference>
<organism evidence="2 3">
    <name type="scientific">Arenibacterium halophilum</name>
    <dbReference type="NCBI Taxonomy" id="2583821"/>
    <lineage>
        <taxon>Bacteria</taxon>
        <taxon>Pseudomonadati</taxon>
        <taxon>Pseudomonadota</taxon>
        <taxon>Alphaproteobacteria</taxon>
        <taxon>Rhodobacterales</taxon>
        <taxon>Paracoccaceae</taxon>
        <taxon>Arenibacterium</taxon>
    </lineage>
</organism>
<reference evidence="2 3" key="1">
    <citation type="submission" date="2019-05" db="EMBL/GenBank/DDBJ databases">
        <title>Marivita sp. nov. isolated from sea sediment.</title>
        <authorList>
            <person name="Kim W."/>
        </authorList>
    </citation>
    <scope>NUCLEOTIDE SEQUENCE [LARGE SCALE GENOMIC DNA]</scope>
    <source>
        <strain evidence="2 3">CAU 1492</strain>
    </source>
</reference>
<evidence type="ECO:0000313" key="3">
    <source>
        <dbReference type="Proteomes" id="UP001191082"/>
    </source>
</evidence>
<dbReference type="SUPFAM" id="SSF55729">
    <property type="entry name" value="Acyl-CoA N-acyltransferases (Nat)"/>
    <property type="match status" value="1"/>
</dbReference>
<comment type="caution">
    <text evidence="2">The sequence shown here is derived from an EMBL/GenBank/DDBJ whole genome shotgun (WGS) entry which is preliminary data.</text>
</comment>
<proteinExistence type="predicted"/>
<sequence length="298" mass="32469">MFDQAYPMPRPVPLHQHASYGAALTLFGRQTLQLDVPPGTTAIRRHLPGGIPVTMLPRAYLPRAALRDLAGAGTLRGAVILAPDHPAPYLADFGAVPVMTPQWVAELALTDPDTMMAAMHQKWRNRLRHGLKQPLRITRRSMPEDAGHWLFRAEETMRTRRGYRGWPTGMTLAFNRANPGAAKLFTAHLGKHEAAAVLILRHGATASYHIAQSSDLGRAHSAPAVLLWAAAEYCAGKGHVRLDLGPIDTRNAPGLARFKLGSGAVPRPLGGTWLWLPRLGRLLSPLAVLDRRAMAPLA</sequence>
<gene>
    <name evidence="2" type="ORF">FGK64_00365</name>
</gene>
<dbReference type="InterPro" id="IPR038740">
    <property type="entry name" value="BioF2-like_GNAT_dom"/>
</dbReference>